<reference evidence="1 2" key="1">
    <citation type="submission" date="2020-10" db="EMBL/GenBank/DDBJ databases">
        <title>Plant Genome Project.</title>
        <authorList>
            <person name="Zhang R.-G."/>
        </authorList>
    </citation>
    <scope>NUCLEOTIDE SEQUENCE [LARGE SCALE GENOMIC DNA]</scope>
    <source>
        <strain evidence="1">FAFU-HL-1</strain>
        <tissue evidence="1">Leaf</tissue>
    </source>
</reference>
<organism evidence="1 2">
    <name type="scientific">Salix dunnii</name>
    <dbReference type="NCBI Taxonomy" id="1413687"/>
    <lineage>
        <taxon>Eukaryota</taxon>
        <taxon>Viridiplantae</taxon>
        <taxon>Streptophyta</taxon>
        <taxon>Embryophyta</taxon>
        <taxon>Tracheophyta</taxon>
        <taxon>Spermatophyta</taxon>
        <taxon>Magnoliopsida</taxon>
        <taxon>eudicotyledons</taxon>
        <taxon>Gunneridae</taxon>
        <taxon>Pentapetalae</taxon>
        <taxon>rosids</taxon>
        <taxon>fabids</taxon>
        <taxon>Malpighiales</taxon>
        <taxon>Salicaceae</taxon>
        <taxon>Saliceae</taxon>
        <taxon>Salix</taxon>
    </lineage>
</organism>
<dbReference type="Proteomes" id="UP000657918">
    <property type="component" value="Chromosome 11"/>
</dbReference>
<protein>
    <recommendedName>
        <fullName evidence="3">FBD domain-containing protein</fullName>
    </recommendedName>
</protein>
<gene>
    <name evidence="1" type="ORF">SADUNF_Sadunf11G0083700</name>
</gene>
<evidence type="ECO:0000313" key="1">
    <source>
        <dbReference type="EMBL" id="KAF9672817.1"/>
    </source>
</evidence>
<sequence length="130" mass="15255">MQQLPYSLIEAAVSVAYTYFFYLEVDNYIDMGVQCLRLIMPMAVKFLPHFTAVLRFLVSHNQPQLIFINNFKWDIAEIEMAEYFIKNVLVLEKMAMRFGRGMVRSPEERVVRRLTKCQMGSKACRITFSP</sequence>
<dbReference type="AlphaFoldDB" id="A0A835MN82"/>
<proteinExistence type="predicted"/>
<evidence type="ECO:0008006" key="3">
    <source>
        <dbReference type="Google" id="ProtNLM"/>
    </source>
</evidence>
<accession>A0A835MN82</accession>
<evidence type="ECO:0000313" key="2">
    <source>
        <dbReference type="Proteomes" id="UP000657918"/>
    </source>
</evidence>
<name>A0A835MN82_9ROSI</name>
<keyword evidence="2" id="KW-1185">Reference proteome</keyword>
<dbReference type="EMBL" id="JADGMS010000011">
    <property type="protein sequence ID" value="KAF9672817.1"/>
    <property type="molecule type" value="Genomic_DNA"/>
</dbReference>
<comment type="caution">
    <text evidence="1">The sequence shown here is derived from an EMBL/GenBank/DDBJ whole genome shotgun (WGS) entry which is preliminary data.</text>
</comment>